<proteinExistence type="predicted"/>
<dbReference type="AlphaFoldDB" id="A0A0R1JWV2"/>
<dbReference type="STRING" id="1423773.FD30_GL000308"/>
<accession>A0A0R1JWV2</accession>
<dbReference type="Proteomes" id="UP000051162">
    <property type="component" value="Unassembled WGS sequence"/>
</dbReference>
<evidence type="ECO:0000313" key="1">
    <source>
        <dbReference type="EMBL" id="KRK73731.1"/>
    </source>
</evidence>
<evidence type="ECO:0000313" key="2">
    <source>
        <dbReference type="Proteomes" id="UP000051162"/>
    </source>
</evidence>
<protein>
    <submittedName>
        <fullName evidence="1">Uncharacterized protein</fullName>
    </submittedName>
</protein>
<comment type="caution">
    <text evidence="1">The sequence shown here is derived from an EMBL/GenBank/DDBJ whole genome shotgun (WGS) entry which is preliminary data.</text>
</comment>
<keyword evidence="2" id="KW-1185">Reference proteome</keyword>
<sequence>MAKYFKTREEVLADIHDFSQNIDVKELLALLGVETIGGVEVTSEKQFSAPAVSSNRGLKAVHQKSISNFVVSVEDGDNDEQQSYLFAA</sequence>
<dbReference type="GeneID" id="84783661"/>
<dbReference type="PATRIC" id="fig|1423773.3.peg.313"/>
<dbReference type="RefSeq" id="WP_056944625.1">
    <property type="nucleotide sequence ID" value="NZ_AZDT01000055.1"/>
</dbReference>
<name>A0A0R1JWV2_9LACO</name>
<reference evidence="1 2" key="1">
    <citation type="journal article" date="2015" name="Genome Announc.">
        <title>Expanding the biotechnology potential of lactobacilli through comparative genomics of 213 strains and associated genera.</title>
        <authorList>
            <person name="Sun Z."/>
            <person name="Harris H.M."/>
            <person name="McCann A."/>
            <person name="Guo C."/>
            <person name="Argimon S."/>
            <person name="Zhang W."/>
            <person name="Yang X."/>
            <person name="Jeffery I.B."/>
            <person name="Cooney J.C."/>
            <person name="Kagawa T.F."/>
            <person name="Liu W."/>
            <person name="Song Y."/>
            <person name="Salvetti E."/>
            <person name="Wrobel A."/>
            <person name="Rasinkangas P."/>
            <person name="Parkhill J."/>
            <person name="Rea M.C."/>
            <person name="O'Sullivan O."/>
            <person name="Ritari J."/>
            <person name="Douillard F.P."/>
            <person name="Paul Ross R."/>
            <person name="Yang R."/>
            <person name="Briner A.E."/>
            <person name="Felis G.E."/>
            <person name="de Vos W.M."/>
            <person name="Barrangou R."/>
            <person name="Klaenhammer T.R."/>
            <person name="Caufield P.W."/>
            <person name="Cui Y."/>
            <person name="Zhang H."/>
            <person name="O'Toole P.W."/>
        </authorList>
    </citation>
    <scope>NUCLEOTIDE SEQUENCE [LARGE SCALE GENOMIC DNA]</scope>
    <source>
        <strain evidence="1 2">DSM 19117</strain>
    </source>
</reference>
<dbReference type="EMBL" id="AZDT01000055">
    <property type="protein sequence ID" value="KRK73731.1"/>
    <property type="molecule type" value="Genomic_DNA"/>
</dbReference>
<organism evidence="1 2">
    <name type="scientific">Levilactobacillus namurensis DSM 19117</name>
    <dbReference type="NCBI Taxonomy" id="1423773"/>
    <lineage>
        <taxon>Bacteria</taxon>
        <taxon>Bacillati</taxon>
        <taxon>Bacillota</taxon>
        <taxon>Bacilli</taxon>
        <taxon>Lactobacillales</taxon>
        <taxon>Lactobacillaceae</taxon>
        <taxon>Levilactobacillus</taxon>
    </lineage>
</organism>
<gene>
    <name evidence="1" type="ORF">FD30_GL000308</name>
</gene>